<feature type="region of interest" description="Disordered" evidence="1">
    <location>
        <begin position="1"/>
        <end position="63"/>
    </location>
</feature>
<proteinExistence type="predicted"/>
<feature type="region of interest" description="Disordered" evidence="1">
    <location>
        <begin position="173"/>
        <end position="211"/>
    </location>
</feature>
<evidence type="ECO:0000313" key="2">
    <source>
        <dbReference type="EMBL" id="KKK72143.1"/>
    </source>
</evidence>
<dbReference type="AlphaFoldDB" id="A0A0F8XT84"/>
<comment type="caution">
    <text evidence="2">The sequence shown here is derived from an EMBL/GenBank/DDBJ whole genome shotgun (WGS) entry which is preliminary data.</text>
</comment>
<name>A0A0F8XT84_9ZZZZ</name>
<feature type="compositionally biased region" description="Basic and acidic residues" evidence="1">
    <location>
        <begin position="26"/>
        <end position="48"/>
    </location>
</feature>
<sequence length="211" mass="22618">MTKSVKRKKGDPSPAQKAAATRKRNKEQAQKYAEAAKVEKPAVEKTDVKITPYPRTGDNRNFEDILDHVGSADGRPLKTEPAKPAAPTPAIPAELLTVEDVAEWVAWPFLLWAQSNDLDSLQLSAKEAASVAEPLTTILNRHGATKYLPPDAIDGLKVAARVTPILSDRFAAIKSERGKRGPPGKPGDALRPGPAATVPVQGAQATKPREV</sequence>
<protein>
    <submittedName>
        <fullName evidence="2">Uncharacterized protein</fullName>
    </submittedName>
</protein>
<evidence type="ECO:0000256" key="1">
    <source>
        <dbReference type="SAM" id="MobiDB-lite"/>
    </source>
</evidence>
<organism evidence="2">
    <name type="scientific">marine sediment metagenome</name>
    <dbReference type="NCBI Taxonomy" id="412755"/>
    <lineage>
        <taxon>unclassified sequences</taxon>
        <taxon>metagenomes</taxon>
        <taxon>ecological metagenomes</taxon>
    </lineage>
</organism>
<dbReference type="EMBL" id="LAZR01057401">
    <property type="protein sequence ID" value="KKK72143.1"/>
    <property type="molecule type" value="Genomic_DNA"/>
</dbReference>
<reference evidence="2" key="1">
    <citation type="journal article" date="2015" name="Nature">
        <title>Complex archaea that bridge the gap between prokaryotes and eukaryotes.</title>
        <authorList>
            <person name="Spang A."/>
            <person name="Saw J.H."/>
            <person name="Jorgensen S.L."/>
            <person name="Zaremba-Niedzwiedzka K."/>
            <person name="Martijn J."/>
            <person name="Lind A.E."/>
            <person name="van Eijk R."/>
            <person name="Schleper C."/>
            <person name="Guy L."/>
            <person name="Ettema T.J."/>
        </authorList>
    </citation>
    <scope>NUCLEOTIDE SEQUENCE</scope>
</reference>
<accession>A0A0F8XT84</accession>
<feature type="region of interest" description="Disordered" evidence="1">
    <location>
        <begin position="69"/>
        <end position="88"/>
    </location>
</feature>
<gene>
    <name evidence="2" type="ORF">LCGC14_2906830</name>
</gene>